<evidence type="ECO:0000313" key="3">
    <source>
        <dbReference type="EMBL" id="CAF3732467.1"/>
    </source>
</evidence>
<reference evidence="3" key="1">
    <citation type="submission" date="2021-02" db="EMBL/GenBank/DDBJ databases">
        <authorList>
            <person name="Nowell W R."/>
        </authorList>
    </citation>
    <scope>NUCLEOTIDE SEQUENCE</scope>
</reference>
<accession>A0A818X4H4</accession>
<feature type="chain" id="PRO_5036415075" evidence="1">
    <location>
        <begin position="20"/>
        <end position="88"/>
    </location>
</feature>
<keyword evidence="1" id="KW-0732">Signal</keyword>
<proteinExistence type="predicted"/>
<dbReference type="EMBL" id="CAJNOE010000329">
    <property type="protein sequence ID" value="CAF1152139.1"/>
    <property type="molecule type" value="Genomic_DNA"/>
</dbReference>
<name>A0A818X4H4_9BILA</name>
<protein>
    <submittedName>
        <fullName evidence="3">Uncharacterized protein</fullName>
    </submittedName>
</protein>
<feature type="signal peptide" evidence="1">
    <location>
        <begin position="1"/>
        <end position="19"/>
    </location>
</feature>
<evidence type="ECO:0000313" key="2">
    <source>
        <dbReference type="EMBL" id="CAF1152139.1"/>
    </source>
</evidence>
<dbReference type="Proteomes" id="UP000663868">
    <property type="component" value="Unassembled WGS sequence"/>
</dbReference>
<evidence type="ECO:0000313" key="4">
    <source>
        <dbReference type="Proteomes" id="UP000663868"/>
    </source>
</evidence>
<dbReference type="AlphaFoldDB" id="A0A818X4H4"/>
<organism evidence="3 4">
    <name type="scientific">Adineta steineri</name>
    <dbReference type="NCBI Taxonomy" id="433720"/>
    <lineage>
        <taxon>Eukaryota</taxon>
        <taxon>Metazoa</taxon>
        <taxon>Spiralia</taxon>
        <taxon>Gnathifera</taxon>
        <taxon>Rotifera</taxon>
        <taxon>Eurotatoria</taxon>
        <taxon>Bdelloidea</taxon>
        <taxon>Adinetida</taxon>
        <taxon>Adinetidae</taxon>
        <taxon>Adineta</taxon>
    </lineage>
</organism>
<evidence type="ECO:0000256" key="1">
    <source>
        <dbReference type="SAM" id="SignalP"/>
    </source>
</evidence>
<sequence length="88" mass="9712">MNTIFKLICIEYIVACVWAAPAFNNPTVQSGGFGIKPMPMMCPMVMCAPIQQPCDNIQMSYMTINGQQCPGCRYCATPLATTDSYNFN</sequence>
<dbReference type="Proteomes" id="UP000663860">
    <property type="component" value="Unassembled WGS sequence"/>
</dbReference>
<dbReference type="EMBL" id="CAJOBB010000695">
    <property type="protein sequence ID" value="CAF3732467.1"/>
    <property type="molecule type" value="Genomic_DNA"/>
</dbReference>
<comment type="caution">
    <text evidence="3">The sequence shown here is derived from an EMBL/GenBank/DDBJ whole genome shotgun (WGS) entry which is preliminary data.</text>
</comment>
<gene>
    <name evidence="2" type="ORF">IZO911_LOCUS25831</name>
    <name evidence="3" type="ORF">KXQ929_LOCUS13143</name>
</gene>